<feature type="region of interest" description="Disordered" evidence="1">
    <location>
        <begin position="40"/>
        <end position="114"/>
    </location>
</feature>
<protein>
    <submittedName>
        <fullName evidence="3">Uncharacterized protein</fullName>
    </submittedName>
</protein>
<dbReference type="Proteomes" id="UP000494256">
    <property type="component" value="Unassembled WGS sequence"/>
</dbReference>
<dbReference type="AlphaFoldDB" id="A0A8S1ATA2"/>
<name>A0A8S1ATA2_ARCPL</name>
<accession>A0A8S1ATA2</accession>
<feature type="compositionally biased region" description="Polar residues" evidence="1">
    <location>
        <begin position="40"/>
        <end position="58"/>
    </location>
</feature>
<evidence type="ECO:0000313" key="3">
    <source>
        <dbReference type="EMBL" id="CAB3253334.1"/>
    </source>
</evidence>
<organism evidence="3 4">
    <name type="scientific">Arctia plantaginis</name>
    <name type="common">Wood tiger moth</name>
    <name type="synonym">Phalaena plantaginis</name>
    <dbReference type="NCBI Taxonomy" id="874455"/>
    <lineage>
        <taxon>Eukaryota</taxon>
        <taxon>Metazoa</taxon>
        <taxon>Ecdysozoa</taxon>
        <taxon>Arthropoda</taxon>
        <taxon>Hexapoda</taxon>
        <taxon>Insecta</taxon>
        <taxon>Pterygota</taxon>
        <taxon>Neoptera</taxon>
        <taxon>Endopterygota</taxon>
        <taxon>Lepidoptera</taxon>
        <taxon>Glossata</taxon>
        <taxon>Ditrysia</taxon>
        <taxon>Noctuoidea</taxon>
        <taxon>Erebidae</taxon>
        <taxon>Arctiinae</taxon>
        <taxon>Arctia</taxon>
    </lineage>
</organism>
<feature type="compositionally biased region" description="Low complexity" evidence="1">
    <location>
        <begin position="59"/>
        <end position="73"/>
    </location>
</feature>
<evidence type="ECO:0000256" key="1">
    <source>
        <dbReference type="SAM" id="MobiDB-lite"/>
    </source>
</evidence>
<dbReference type="OrthoDB" id="6931232at2759"/>
<dbReference type="EMBL" id="CADEBC010000561">
    <property type="protein sequence ID" value="CAB3253334.1"/>
    <property type="molecule type" value="Genomic_DNA"/>
</dbReference>
<feature type="compositionally biased region" description="Polar residues" evidence="1">
    <location>
        <begin position="102"/>
        <end position="114"/>
    </location>
</feature>
<dbReference type="EMBL" id="CADEBD010000294">
    <property type="protein sequence ID" value="CAB3234071.1"/>
    <property type="molecule type" value="Genomic_DNA"/>
</dbReference>
<sequence>MADSPEIEDTSNSNSLKISLPTVLCTTDSEEKTVKSIKTTFVSSESKLSLPSNLGTPTSPLNLSSPLSLPSSPCVKTSSQSSANSLPNPTPKPLPLNKQGENKTLINSGSATGK</sequence>
<keyword evidence="4" id="KW-1185">Reference proteome</keyword>
<reference evidence="4 5" key="1">
    <citation type="submission" date="2020-04" db="EMBL/GenBank/DDBJ databases">
        <authorList>
            <person name="Wallbank WR R."/>
            <person name="Pardo Diaz C."/>
            <person name="Kozak K."/>
            <person name="Martin S."/>
            <person name="Jiggins C."/>
            <person name="Moest M."/>
            <person name="Warren A I."/>
            <person name="Byers J.R.P. K."/>
            <person name="Montejo-Kovacevich G."/>
            <person name="Yen C E."/>
        </authorList>
    </citation>
    <scope>NUCLEOTIDE SEQUENCE [LARGE SCALE GENOMIC DNA]</scope>
</reference>
<feature type="region of interest" description="Disordered" evidence="1">
    <location>
        <begin position="1"/>
        <end position="20"/>
    </location>
</feature>
<proteinExistence type="predicted"/>
<evidence type="ECO:0000313" key="2">
    <source>
        <dbReference type="EMBL" id="CAB3234071.1"/>
    </source>
</evidence>
<feature type="compositionally biased region" description="Polar residues" evidence="1">
    <location>
        <begin position="74"/>
        <end position="85"/>
    </location>
</feature>
<comment type="caution">
    <text evidence="3">The sequence shown here is derived from an EMBL/GenBank/DDBJ whole genome shotgun (WGS) entry which is preliminary data.</text>
</comment>
<evidence type="ECO:0000313" key="4">
    <source>
        <dbReference type="Proteomes" id="UP000494106"/>
    </source>
</evidence>
<gene>
    <name evidence="3" type="ORF">APLA_LOCUS14042</name>
    <name evidence="2" type="ORF">APLA_LOCUS6382</name>
</gene>
<dbReference type="Proteomes" id="UP000494106">
    <property type="component" value="Unassembled WGS sequence"/>
</dbReference>
<evidence type="ECO:0000313" key="5">
    <source>
        <dbReference type="Proteomes" id="UP000494256"/>
    </source>
</evidence>